<evidence type="ECO:0000259" key="8">
    <source>
        <dbReference type="Pfam" id="PF14322"/>
    </source>
</evidence>
<dbReference type="EMBL" id="JABAIL010000007">
    <property type="protein sequence ID" value="NLR93627.1"/>
    <property type="molecule type" value="Genomic_DNA"/>
</dbReference>
<dbReference type="Gene3D" id="1.25.40.390">
    <property type="match status" value="1"/>
</dbReference>
<dbReference type="Pfam" id="PF07980">
    <property type="entry name" value="SusD_RagB"/>
    <property type="match status" value="1"/>
</dbReference>
<comment type="similarity">
    <text evidence="2">Belongs to the SusD family.</text>
</comment>
<evidence type="ECO:0000256" key="6">
    <source>
        <dbReference type="SAM" id="SignalP"/>
    </source>
</evidence>
<evidence type="ECO:0000256" key="3">
    <source>
        <dbReference type="ARBA" id="ARBA00022729"/>
    </source>
</evidence>
<feature type="domain" description="SusD-like N-terminal" evidence="8">
    <location>
        <begin position="86"/>
        <end position="230"/>
    </location>
</feature>
<dbReference type="PROSITE" id="PS51257">
    <property type="entry name" value="PROKAR_LIPOPROTEIN"/>
    <property type="match status" value="1"/>
</dbReference>
<protein>
    <submittedName>
        <fullName evidence="9">RagB/SusD family nutrient uptake outer membrane protein</fullName>
    </submittedName>
</protein>
<feature type="chain" id="PRO_5031166862" evidence="6">
    <location>
        <begin position="28"/>
        <end position="544"/>
    </location>
</feature>
<keyword evidence="3 6" id="KW-0732">Signal</keyword>
<dbReference type="GO" id="GO:0009279">
    <property type="term" value="C:cell outer membrane"/>
    <property type="evidence" value="ECO:0007669"/>
    <property type="project" value="UniProtKB-SubCell"/>
</dbReference>
<name>A0A7X8SNW1_9BACT</name>
<feature type="domain" description="RagB/SusD" evidence="7">
    <location>
        <begin position="350"/>
        <end position="544"/>
    </location>
</feature>
<evidence type="ECO:0000256" key="4">
    <source>
        <dbReference type="ARBA" id="ARBA00023136"/>
    </source>
</evidence>
<proteinExistence type="inferred from homology"/>
<sequence length="544" mass="61800">MKNLLSQSLIKATAVSLMALFSCQNFLKEDPKNLITEKDIPQTVEGARTLAYSTYDNWVEGTGLYSRWMYMWDVGTDDMSSFHFLQSIVDTYVLHNVSSQEPFMYQGIWTPLWSGVAKCNKALEVIEQMSIPEEDQVELEAIIGEIRTMRALYFYHLVRMWGDVPYVDETLNKLSDITEIERSPVQEIYEGIIIPDLEAAIEVLPNSYSNEMLGRVSKASAQVILAEVYLTMAGWRKDATGTMVKGNSEYYKNAMDAAYAVINNEGGYDIITQGIGDSPAYAMPWENSFSTESLVEFGAMAGGTDGLYVVTESAVNSNNLFWGQGQLQQFNGAKRGWYVPTPDLFRAFEEGDQRKDFGMLTKTIMANGLEGFSNPVFRKWSDPRIYKGVDGALNHDGDINLILYRVADALLIYAEAANEVNGGPTADAYTQINRLRNRAGLENLQEGLSQEDFRLAVWQERRVELHGECKRKFDLVRQNRLKEMADNRDVYYTSADNPEWKLNVERDSILVTYEPVPYPRHEYIWPIPAEELTLNANWDQNSGY</sequence>
<dbReference type="InterPro" id="IPR011990">
    <property type="entry name" value="TPR-like_helical_dom_sf"/>
</dbReference>
<feature type="signal peptide" evidence="6">
    <location>
        <begin position="1"/>
        <end position="27"/>
    </location>
</feature>
<dbReference type="AlphaFoldDB" id="A0A7X8SNW1"/>
<dbReference type="InterPro" id="IPR012944">
    <property type="entry name" value="SusD_RagB_dom"/>
</dbReference>
<evidence type="ECO:0000313" key="9">
    <source>
        <dbReference type="EMBL" id="NLR93627.1"/>
    </source>
</evidence>
<evidence type="ECO:0000256" key="2">
    <source>
        <dbReference type="ARBA" id="ARBA00006275"/>
    </source>
</evidence>
<gene>
    <name evidence="9" type="ORF">HGP29_20680</name>
</gene>
<evidence type="ECO:0000313" key="10">
    <source>
        <dbReference type="Proteomes" id="UP000585050"/>
    </source>
</evidence>
<dbReference type="Pfam" id="PF14322">
    <property type="entry name" value="SusD-like_3"/>
    <property type="match status" value="1"/>
</dbReference>
<keyword evidence="4" id="KW-0472">Membrane</keyword>
<evidence type="ECO:0000259" key="7">
    <source>
        <dbReference type="Pfam" id="PF07980"/>
    </source>
</evidence>
<keyword evidence="5" id="KW-0998">Cell outer membrane</keyword>
<dbReference type="RefSeq" id="WP_168884342.1">
    <property type="nucleotide sequence ID" value="NZ_JABAIL010000007.1"/>
</dbReference>
<dbReference type="Proteomes" id="UP000585050">
    <property type="component" value="Unassembled WGS sequence"/>
</dbReference>
<dbReference type="InterPro" id="IPR033985">
    <property type="entry name" value="SusD-like_N"/>
</dbReference>
<keyword evidence="10" id="KW-1185">Reference proteome</keyword>
<organism evidence="9 10">
    <name type="scientific">Flammeovirga agarivorans</name>
    <dbReference type="NCBI Taxonomy" id="2726742"/>
    <lineage>
        <taxon>Bacteria</taxon>
        <taxon>Pseudomonadati</taxon>
        <taxon>Bacteroidota</taxon>
        <taxon>Cytophagia</taxon>
        <taxon>Cytophagales</taxon>
        <taxon>Flammeovirgaceae</taxon>
        <taxon>Flammeovirga</taxon>
    </lineage>
</organism>
<comment type="caution">
    <text evidence="9">The sequence shown here is derived from an EMBL/GenBank/DDBJ whole genome shotgun (WGS) entry which is preliminary data.</text>
</comment>
<reference evidence="9 10" key="1">
    <citation type="submission" date="2020-04" db="EMBL/GenBank/DDBJ databases">
        <title>Flammeovirga sp. SR4, a novel species isolated from seawater.</title>
        <authorList>
            <person name="Wang X."/>
        </authorList>
    </citation>
    <scope>NUCLEOTIDE SEQUENCE [LARGE SCALE GENOMIC DNA]</scope>
    <source>
        <strain evidence="9 10">SR4</strain>
    </source>
</reference>
<evidence type="ECO:0000256" key="1">
    <source>
        <dbReference type="ARBA" id="ARBA00004442"/>
    </source>
</evidence>
<evidence type="ECO:0000256" key="5">
    <source>
        <dbReference type="ARBA" id="ARBA00023237"/>
    </source>
</evidence>
<comment type="subcellular location">
    <subcellularLocation>
        <location evidence="1">Cell outer membrane</location>
    </subcellularLocation>
</comment>
<accession>A0A7X8SNW1</accession>
<dbReference type="SUPFAM" id="SSF48452">
    <property type="entry name" value="TPR-like"/>
    <property type="match status" value="1"/>
</dbReference>